<name>A0A7Z0I310_9RHOB</name>
<dbReference type="SUPFAM" id="SSF51182">
    <property type="entry name" value="RmlC-like cupins"/>
    <property type="match status" value="1"/>
</dbReference>
<dbReference type="SMART" id="SM00530">
    <property type="entry name" value="HTH_XRE"/>
    <property type="match status" value="1"/>
</dbReference>
<reference evidence="3 4" key="1">
    <citation type="journal article" date="2000" name="Arch. Microbiol.">
        <title>Rhodobaca bogoriensis gen. nov. and sp. nov., an alkaliphilic purple nonsulfur bacterium from African Rift Valley soda lakes.</title>
        <authorList>
            <person name="Milford A.D."/>
            <person name="Achenbach L.A."/>
            <person name="Jung D.O."/>
            <person name="Madigan M.T."/>
        </authorList>
    </citation>
    <scope>NUCLEOTIDE SEQUENCE [LARGE SCALE GENOMIC DNA]</scope>
    <source>
        <strain evidence="3 4">2376</strain>
    </source>
</reference>
<dbReference type="RefSeq" id="WP_179907402.1">
    <property type="nucleotide sequence ID" value="NZ_JACBXS010000056.1"/>
</dbReference>
<dbReference type="InterPro" id="IPR011051">
    <property type="entry name" value="RmlC_Cupin_sf"/>
</dbReference>
<dbReference type="GO" id="GO:0003700">
    <property type="term" value="F:DNA-binding transcription factor activity"/>
    <property type="evidence" value="ECO:0007669"/>
    <property type="project" value="TreeGrafter"/>
</dbReference>
<dbReference type="InterPro" id="IPR014710">
    <property type="entry name" value="RmlC-like_jellyroll"/>
</dbReference>
<keyword evidence="1" id="KW-0238">DNA-binding</keyword>
<dbReference type="GO" id="GO:0005829">
    <property type="term" value="C:cytosol"/>
    <property type="evidence" value="ECO:0007669"/>
    <property type="project" value="TreeGrafter"/>
</dbReference>
<dbReference type="Gene3D" id="1.10.260.40">
    <property type="entry name" value="lambda repressor-like DNA-binding domains"/>
    <property type="match status" value="1"/>
</dbReference>
<dbReference type="InterPro" id="IPR001387">
    <property type="entry name" value="Cro/C1-type_HTH"/>
</dbReference>
<dbReference type="PROSITE" id="PS50943">
    <property type="entry name" value="HTH_CROC1"/>
    <property type="match status" value="1"/>
</dbReference>
<evidence type="ECO:0000313" key="3">
    <source>
        <dbReference type="EMBL" id="NYS26609.1"/>
    </source>
</evidence>
<dbReference type="InterPro" id="IPR013096">
    <property type="entry name" value="Cupin_2"/>
</dbReference>
<dbReference type="Gene3D" id="2.60.120.10">
    <property type="entry name" value="Jelly Rolls"/>
    <property type="match status" value="1"/>
</dbReference>
<evidence type="ECO:0000259" key="2">
    <source>
        <dbReference type="PROSITE" id="PS50943"/>
    </source>
</evidence>
<dbReference type="PANTHER" id="PTHR46797:SF2">
    <property type="entry name" value="TRANSCRIPTIONAL REGULATOR"/>
    <property type="match status" value="1"/>
</dbReference>
<keyword evidence="4" id="KW-1185">Reference proteome</keyword>
<organism evidence="3 4">
    <name type="scientific">Rhabdonatronobacter sediminivivens</name>
    <dbReference type="NCBI Taxonomy" id="2743469"/>
    <lineage>
        <taxon>Bacteria</taxon>
        <taxon>Pseudomonadati</taxon>
        <taxon>Pseudomonadota</taxon>
        <taxon>Alphaproteobacteria</taxon>
        <taxon>Rhodobacterales</taxon>
        <taxon>Paracoccaceae</taxon>
        <taxon>Rhabdonatronobacter</taxon>
    </lineage>
</organism>
<dbReference type="CDD" id="cd00093">
    <property type="entry name" value="HTH_XRE"/>
    <property type="match status" value="1"/>
</dbReference>
<evidence type="ECO:0000256" key="1">
    <source>
        <dbReference type="ARBA" id="ARBA00023125"/>
    </source>
</evidence>
<protein>
    <submittedName>
        <fullName evidence="3">Helix-turn-helix transcriptional regulator</fullName>
    </submittedName>
</protein>
<comment type="caution">
    <text evidence="3">The sequence shown here is derived from an EMBL/GenBank/DDBJ whole genome shotgun (WGS) entry which is preliminary data.</text>
</comment>
<dbReference type="GO" id="GO:0003677">
    <property type="term" value="F:DNA binding"/>
    <property type="evidence" value="ECO:0007669"/>
    <property type="project" value="UniProtKB-KW"/>
</dbReference>
<gene>
    <name evidence="3" type="ORF">HUK65_16615</name>
</gene>
<sequence length="200" mass="21575">MVPSQSNTVPATVVNDQTGIGPRLRARRKVRGMSLQQVAARAEVSIGLLSQIERGLSMPSVRSLRAICAALEMPVGWLFDGPDAGQPDPVVVPRHRRRVLDLGDKGMVKELMTPDDCRGIQMMRLVIRPGGASGSTAYNHPEGAKCGTVLSGVLGLELDGVTHRIEAGDSFAFDATRMIRFWAEGVDETVVIWVVSPAVY</sequence>
<dbReference type="Proteomes" id="UP000529417">
    <property type="component" value="Unassembled WGS sequence"/>
</dbReference>
<feature type="domain" description="HTH cro/C1-type" evidence="2">
    <location>
        <begin position="24"/>
        <end position="78"/>
    </location>
</feature>
<dbReference type="SUPFAM" id="SSF47413">
    <property type="entry name" value="lambda repressor-like DNA-binding domains"/>
    <property type="match status" value="1"/>
</dbReference>
<dbReference type="Pfam" id="PF07883">
    <property type="entry name" value="Cupin_2"/>
    <property type="match status" value="1"/>
</dbReference>
<dbReference type="InterPro" id="IPR050807">
    <property type="entry name" value="TransReg_Diox_bact_type"/>
</dbReference>
<evidence type="ECO:0000313" key="4">
    <source>
        <dbReference type="Proteomes" id="UP000529417"/>
    </source>
</evidence>
<dbReference type="EMBL" id="JACBXS010000056">
    <property type="protein sequence ID" value="NYS26609.1"/>
    <property type="molecule type" value="Genomic_DNA"/>
</dbReference>
<dbReference type="PANTHER" id="PTHR46797">
    <property type="entry name" value="HTH-TYPE TRANSCRIPTIONAL REGULATOR"/>
    <property type="match status" value="1"/>
</dbReference>
<dbReference type="CDD" id="cd02209">
    <property type="entry name" value="cupin_XRE_C"/>
    <property type="match status" value="1"/>
</dbReference>
<accession>A0A7Z0I310</accession>
<dbReference type="AlphaFoldDB" id="A0A7Z0I310"/>
<dbReference type="Pfam" id="PF01381">
    <property type="entry name" value="HTH_3"/>
    <property type="match status" value="1"/>
</dbReference>
<proteinExistence type="predicted"/>
<dbReference type="InterPro" id="IPR010982">
    <property type="entry name" value="Lambda_DNA-bd_dom_sf"/>
</dbReference>